<dbReference type="EMBL" id="JNHN01000177">
    <property type="protein sequence ID" value="KDS49233.1"/>
    <property type="molecule type" value="Genomic_DNA"/>
</dbReference>
<organism evidence="8 9">
    <name type="scientific">Bacteroides uniformis str. 3978 T3 ii</name>
    <dbReference type="NCBI Taxonomy" id="1339349"/>
    <lineage>
        <taxon>Bacteria</taxon>
        <taxon>Pseudomonadati</taxon>
        <taxon>Bacteroidota</taxon>
        <taxon>Bacteroidia</taxon>
        <taxon>Bacteroidales</taxon>
        <taxon>Bacteroidaceae</taxon>
        <taxon>Bacteroides</taxon>
    </lineage>
</organism>
<evidence type="ECO:0000256" key="2">
    <source>
        <dbReference type="ARBA" id="ARBA00005914"/>
    </source>
</evidence>
<dbReference type="PANTHER" id="PTHR10464:SF4">
    <property type="entry name" value="UREA TRANSPORTER"/>
    <property type="match status" value="1"/>
</dbReference>
<dbReference type="PANTHER" id="PTHR10464">
    <property type="entry name" value="UREA TRANSPORTER"/>
    <property type="match status" value="1"/>
</dbReference>
<dbReference type="AlphaFoldDB" id="A0A078RZC2"/>
<keyword evidence="4 7" id="KW-0812">Transmembrane</keyword>
<evidence type="ECO:0000256" key="5">
    <source>
        <dbReference type="ARBA" id="ARBA00022989"/>
    </source>
</evidence>
<sequence length="259" mass="28157">MKEAFTHKSLLILGRGIGQVMFQNNALSGLLMLIGIFLNSWQMGLLAVSGNIISTSTGRISGYDRDDIKNGLYGFNGTLVGIAVGVFMHLTVNSLILMAIASCASTYIARFFNMQRMLPGFTTLFILSVWMLLGLCSWLMPDMLLVSDTETPASSSINYLQCFSMSIGQVMFQGNIMTGLFFLAGILVNSRNAAVYTILGVLLPLPLAILLGADSEALNIGLMGYNGVLCAIALGGKSWMSLYGLYVPFYSLLYCKLWE</sequence>
<name>A0A078RZC2_BACUN</name>
<dbReference type="PIRSF" id="PIRSF016502">
    <property type="entry name" value="Urea_transporter"/>
    <property type="match status" value="1"/>
</dbReference>
<protein>
    <submittedName>
        <fullName evidence="8">Urea transporter family protein</fullName>
    </submittedName>
</protein>
<reference evidence="8 9" key="1">
    <citation type="submission" date="2014-04" db="EMBL/GenBank/DDBJ databases">
        <authorList>
            <person name="Sears C."/>
            <person name="Carroll K."/>
            <person name="Sack B.R."/>
            <person name="Qadri F."/>
            <person name="Myers L.L."/>
            <person name="Chung G.-T."/>
            <person name="Escheverria P."/>
            <person name="Fraser C.M."/>
            <person name="Sadzewicz L."/>
            <person name="Shefchek K.A."/>
            <person name="Tallon L."/>
            <person name="Das S.P."/>
            <person name="Daugherty S."/>
            <person name="Mongodin E.F."/>
        </authorList>
    </citation>
    <scope>NUCLEOTIDE SEQUENCE [LARGE SCALE GENOMIC DNA]</scope>
    <source>
        <strain evidence="8 9">3978 T3 ii</strain>
    </source>
</reference>
<evidence type="ECO:0000256" key="4">
    <source>
        <dbReference type="ARBA" id="ARBA00022692"/>
    </source>
</evidence>
<keyword evidence="3" id="KW-1003">Cell membrane</keyword>
<comment type="similarity">
    <text evidence="2">Belongs to the urea transporter family.</text>
</comment>
<feature type="transmembrane region" description="Helical" evidence="7">
    <location>
        <begin position="121"/>
        <end position="140"/>
    </location>
</feature>
<dbReference type="Proteomes" id="UP000028013">
    <property type="component" value="Unassembled WGS sequence"/>
</dbReference>
<keyword evidence="5 7" id="KW-1133">Transmembrane helix</keyword>
<accession>A0A078RZC2</accession>
<evidence type="ECO:0000256" key="6">
    <source>
        <dbReference type="ARBA" id="ARBA00023136"/>
    </source>
</evidence>
<evidence type="ECO:0000256" key="3">
    <source>
        <dbReference type="ARBA" id="ARBA00022475"/>
    </source>
</evidence>
<dbReference type="GO" id="GO:0015204">
    <property type="term" value="F:urea transmembrane transporter activity"/>
    <property type="evidence" value="ECO:0007669"/>
    <property type="project" value="InterPro"/>
</dbReference>
<feature type="transmembrane region" description="Helical" evidence="7">
    <location>
        <begin position="170"/>
        <end position="188"/>
    </location>
</feature>
<keyword evidence="6 7" id="KW-0472">Membrane</keyword>
<evidence type="ECO:0000256" key="7">
    <source>
        <dbReference type="SAM" id="Phobius"/>
    </source>
</evidence>
<dbReference type="InterPro" id="IPR029020">
    <property type="entry name" value="Ammonium/urea_transptr"/>
</dbReference>
<feature type="transmembrane region" description="Helical" evidence="7">
    <location>
        <begin position="79"/>
        <end position="109"/>
    </location>
</feature>
<dbReference type="Gene3D" id="1.10.3430.10">
    <property type="entry name" value="Ammonium transporter AmtB like domains"/>
    <property type="match status" value="1"/>
</dbReference>
<evidence type="ECO:0000256" key="1">
    <source>
        <dbReference type="ARBA" id="ARBA00004651"/>
    </source>
</evidence>
<evidence type="ECO:0000313" key="9">
    <source>
        <dbReference type="Proteomes" id="UP000028013"/>
    </source>
</evidence>
<gene>
    <name evidence="8" type="ORF">M094_1977</name>
</gene>
<feature type="transmembrane region" description="Helical" evidence="7">
    <location>
        <begin position="225"/>
        <end position="246"/>
    </location>
</feature>
<feature type="transmembrane region" description="Helical" evidence="7">
    <location>
        <begin position="195"/>
        <end position="213"/>
    </location>
</feature>
<dbReference type="Pfam" id="PF03253">
    <property type="entry name" value="UT"/>
    <property type="match status" value="1"/>
</dbReference>
<proteinExistence type="inferred from homology"/>
<feature type="transmembrane region" description="Helical" evidence="7">
    <location>
        <begin position="21"/>
        <end position="41"/>
    </location>
</feature>
<evidence type="ECO:0000313" key="8">
    <source>
        <dbReference type="EMBL" id="KDS49233.1"/>
    </source>
</evidence>
<dbReference type="PATRIC" id="fig|1339349.3.peg.3112"/>
<dbReference type="GO" id="GO:0005886">
    <property type="term" value="C:plasma membrane"/>
    <property type="evidence" value="ECO:0007669"/>
    <property type="project" value="UniProtKB-SubCell"/>
</dbReference>
<comment type="caution">
    <text evidence="8">The sequence shown here is derived from an EMBL/GenBank/DDBJ whole genome shotgun (WGS) entry which is preliminary data.</text>
</comment>
<comment type="subcellular location">
    <subcellularLocation>
        <location evidence="1">Cell membrane</location>
        <topology evidence="1">Multi-pass membrane protein</topology>
    </subcellularLocation>
</comment>
<dbReference type="InterPro" id="IPR004937">
    <property type="entry name" value="Urea_transporter"/>
</dbReference>